<proteinExistence type="predicted"/>
<dbReference type="NCBIfam" id="TIGR03696">
    <property type="entry name" value="Rhs_assc_core"/>
    <property type="match status" value="1"/>
</dbReference>
<evidence type="ECO:0000313" key="1">
    <source>
        <dbReference type="EMBL" id="UUY05958.1"/>
    </source>
</evidence>
<dbReference type="InterPro" id="IPR022385">
    <property type="entry name" value="Rhs_assc_core"/>
</dbReference>
<dbReference type="EMBL" id="CP088295">
    <property type="protein sequence ID" value="UUY05958.1"/>
    <property type="molecule type" value="Genomic_DNA"/>
</dbReference>
<dbReference type="Gene3D" id="2.180.10.10">
    <property type="entry name" value="RHS repeat-associated core"/>
    <property type="match status" value="1"/>
</dbReference>
<gene>
    <name evidence="1" type="ORF">LRS13_10705</name>
</gene>
<evidence type="ECO:0008006" key="3">
    <source>
        <dbReference type="Google" id="ProtNLM"/>
    </source>
</evidence>
<name>A0ABY5PMM3_9ACTN</name>
<organism evidence="1 2">
    <name type="scientific">Svornostia abyssi</name>
    <dbReference type="NCBI Taxonomy" id="2898438"/>
    <lineage>
        <taxon>Bacteria</taxon>
        <taxon>Bacillati</taxon>
        <taxon>Actinomycetota</taxon>
        <taxon>Thermoleophilia</taxon>
        <taxon>Solirubrobacterales</taxon>
        <taxon>Baekduiaceae</taxon>
        <taxon>Svornostia</taxon>
    </lineage>
</organism>
<protein>
    <recommendedName>
        <fullName evidence="3">RHS repeat-associated core domain-containing protein</fullName>
    </recommendedName>
</protein>
<sequence length="184" mass="18975">MTKLVRFGMRDYEPASGRFVFRDPSYFAGSPDNLFAYAGSNPVQNRDPSGLVCGSFAAFGGAGGGIQLCRDNVVEKANWSLCAEIGVGGGGGAEVDVMAGAQDTGGAIVGELTGKIGVFGGTIGGEMSLDCFNVKGGSKVQAGPIKASIDTSGTPDFGYTQWENVTKVGGKIEGKLAWKQCAKW</sequence>
<keyword evidence="2" id="KW-1185">Reference proteome</keyword>
<accession>A0ABY5PMM3</accession>
<reference evidence="2" key="1">
    <citation type="submission" date="2021-11" db="EMBL/GenBank/DDBJ databases">
        <title>Cultivation dependent microbiological survey of springs from the worlds oldest radium mine currently devoted to the extraction of radon-saturated water.</title>
        <authorList>
            <person name="Kapinusova G."/>
            <person name="Smrhova T."/>
            <person name="Strejcek M."/>
            <person name="Suman J."/>
            <person name="Jani K."/>
            <person name="Pajer P."/>
            <person name="Uhlik O."/>
        </authorList>
    </citation>
    <scope>NUCLEOTIDE SEQUENCE [LARGE SCALE GENOMIC DNA]</scope>
    <source>
        <strain evidence="2">J379</strain>
    </source>
</reference>
<dbReference type="Proteomes" id="UP001058860">
    <property type="component" value="Chromosome"/>
</dbReference>
<evidence type="ECO:0000313" key="2">
    <source>
        <dbReference type="Proteomes" id="UP001058860"/>
    </source>
</evidence>